<dbReference type="InParanoid" id="A0A136IM02"/>
<dbReference type="CDD" id="cd11060">
    <property type="entry name" value="CYP57A1-like"/>
    <property type="match status" value="1"/>
</dbReference>
<keyword evidence="5 13" id="KW-0479">Metal-binding</keyword>
<evidence type="ECO:0000256" key="10">
    <source>
        <dbReference type="ARBA" id="ARBA00067672"/>
    </source>
</evidence>
<evidence type="ECO:0000256" key="3">
    <source>
        <dbReference type="ARBA" id="ARBA00010617"/>
    </source>
</evidence>
<organism evidence="14 15">
    <name type="scientific">Microdochium bolleyi</name>
    <dbReference type="NCBI Taxonomy" id="196109"/>
    <lineage>
        <taxon>Eukaryota</taxon>
        <taxon>Fungi</taxon>
        <taxon>Dikarya</taxon>
        <taxon>Ascomycota</taxon>
        <taxon>Pezizomycotina</taxon>
        <taxon>Sordariomycetes</taxon>
        <taxon>Xylariomycetidae</taxon>
        <taxon>Xylariales</taxon>
        <taxon>Microdochiaceae</taxon>
        <taxon>Microdochium</taxon>
    </lineage>
</organism>
<dbReference type="GO" id="GO:0020037">
    <property type="term" value="F:heme binding"/>
    <property type="evidence" value="ECO:0007669"/>
    <property type="project" value="InterPro"/>
</dbReference>
<evidence type="ECO:0000256" key="1">
    <source>
        <dbReference type="ARBA" id="ARBA00001971"/>
    </source>
</evidence>
<gene>
    <name evidence="14" type="ORF">Micbo1qcDRAFT_141344</name>
</gene>
<protein>
    <recommendedName>
        <fullName evidence="11">Cytochrome P450 monooxygenase ABA1</fullName>
    </recommendedName>
    <alternativeName>
        <fullName evidence="12">Abscisic acid biosynthesis protein 1</fullName>
    </alternativeName>
    <alternativeName>
        <fullName evidence="10">Cytochrome P450 monooxygenase aba1</fullName>
    </alternativeName>
</protein>
<keyword evidence="15" id="KW-1185">Reference proteome</keyword>
<dbReference type="PRINTS" id="PR00385">
    <property type="entry name" value="P450"/>
</dbReference>
<keyword evidence="7 13" id="KW-0408">Iron</keyword>
<evidence type="ECO:0000256" key="7">
    <source>
        <dbReference type="ARBA" id="ARBA00023004"/>
    </source>
</evidence>
<dbReference type="Pfam" id="PF00067">
    <property type="entry name" value="p450"/>
    <property type="match status" value="1"/>
</dbReference>
<name>A0A136IM02_9PEZI</name>
<evidence type="ECO:0000313" key="14">
    <source>
        <dbReference type="EMBL" id="KXJ85669.1"/>
    </source>
</evidence>
<dbReference type="InterPro" id="IPR001128">
    <property type="entry name" value="Cyt_P450"/>
</dbReference>
<evidence type="ECO:0000313" key="15">
    <source>
        <dbReference type="Proteomes" id="UP000070501"/>
    </source>
</evidence>
<evidence type="ECO:0000256" key="2">
    <source>
        <dbReference type="ARBA" id="ARBA00004972"/>
    </source>
</evidence>
<evidence type="ECO:0000256" key="5">
    <source>
        <dbReference type="ARBA" id="ARBA00022723"/>
    </source>
</evidence>
<comment type="cofactor">
    <cofactor evidence="1 13">
        <name>heme</name>
        <dbReference type="ChEBI" id="CHEBI:30413"/>
    </cofactor>
</comment>
<keyword evidence="9" id="KW-0503">Monooxygenase</keyword>
<dbReference type="GO" id="GO:0004497">
    <property type="term" value="F:monooxygenase activity"/>
    <property type="evidence" value="ECO:0007669"/>
    <property type="project" value="UniProtKB-KW"/>
</dbReference>
<dbReference type="FunFam" id="1.10.630.10:FF:000076">
    <property type="entry name" value="Cytochrome P450 monooxygenase"/>
    <property type="match status" value="1"/>
</dbReference>
<accession>A0A136IM02</accession>
<sequence>MMAFSIITDVSRSTWAAVLGTLALAASVWSYARSWYRLRHIPGPPLAPFSYLWLLRNTTLSGRQAATINAINETYGPLARIGPNSVLTNDPEVVRRMNAARSTYVRSDWYRALSMDPYYESLSSIRDTKAHDKMKAKLSFGYGGKENPNIETGVDVQLQALTKFIREKYVSASATGEGLRPMDFASKIQYFTLDAITQVAYGKAFGFLAADADVHEYIESTTAMLPMLHAGADVPWIGNIVFSQRFTSLLGPKATDAKGYGKMIDAANRVVAERFGEKAKDKFDMLGSFVRHGVSQRACESEVQFQIIAGSDTTATALRGTLYSLLTRPAAYATLQREIDAADAAGALSSPVATAEESRKLPYLQAVIYEGLRVHIPFSGLVMKDVPPGGDTLCGFYVPGGTRVATNFLGLQRSKEMFGDDADVFRPERWLDLSPEQTTQWRAHVELVFGNGRWGCSGKTFAFMELEKTYIQLLRNFDFQLIDPSKPMTTSNYGIFVQEGMWLRITDRKS</sequence>
<proteinExistence type="inferred from homology"/>
<dbReference type="PRINTS" id="PR00465">
    <property type="entry name" value="EP450IV"/>
</dbReference>
<evidence type="ECO:0000256" key="8">
    <source>
        <dbReference type="ARBA" id="ARBA00023026"/>
    </source>
</evidence>
<dbReference type="GO" id="GO:0016705">
    <property type="term" value="F:oxidoreductase activity, acting on paired donors, with incorporation or reduction of molecular oxygen"/>
    <property type="evidence" value="ECO:0007669"/>
    <property type="project" value="InterPro"/>
</dbReference>
<keyword evidence="8" id="KW-0843">Virulence</keyword>
<dbReference type="Gene3D" id="1.10.630.10">
    <property type="entry name" value="Cytochrome P450"/>
    <property type="match status" value="1"/>
</dbReference>
<evidence type="ECO:0000256" key="12">
    <source>
        <dbReference type="ARBA" id="ARBA00079990"/>
    </source>
</evidence>
<dbReference type="EMBL" id="KQ964277">
    <property type="protein sequence ID" value="KXJ85669.1"/>
    <property type="molecule type" value="Genomic_DNA"/>
</dbReference>
<evidence type="ECO:0000256" key="9">
    <source>
        <dbReference type="ARBA" id="ARBA00023033"/>
    </source>
</evidence>
<evidence type="ECO:0000256" key="13">
    <source>
        <dbReference type="PIRSR" id="PIRSR602403-1"/>
    </source>
</evidence>
<dbReference type="SUPFAM" id="SSF48264">
    <property type="entry name" value="Cytochrome P450"/>
    <property type="match status" value="1"/>
</dbReference>
<dbReference type="InterPro" id="IPR002403">
    <property type="entry name" value="Cyt_P450_E_grp-IV"/>
</dbReference>
<dbReference type="GO" id="GO:0005506">
    <property type="term" value="F:iron ion binding"/>
    <property type="evidence" value="ECO:0007669"/>
    <property type="project" value="InterPro"/>
</dbReference>
<dbReference type="PANTHER" id="PTHR24305">
    <property type="entry name" value="CYTOCHROME P450"/>
    <property type="match status" value="1"/>
</dbReference>
<dbReference type="InterPro" id="IPR036396">
    <property type="entry name" value="Cyt_P450_sf"/>
</dbReference>
<dbReference type="InterPro" id="IPR050121">
    <property type="entry name" value="Cytochrome_P450_monoxygenase"/>
</dbReference>
<reference evidence="15" key="1">
    <citation type="submission" date="2016-02" db="EMBL/GenBank/DDBJ databases">
        <title>Draft genome sequence of Microdochium bolleyi, a fungal endophyte of beachgrass.</title>
        <authorList>
            <consortium name="DOE Joint Genome Institute"/>
            <person name="David A.S."/>
            <person name="May G."/>
            <person name="Haridas S."/>
            <person name="Lim J."/>
            <person name="Wang M."/>
            <person name="Labutti K."/>
            <person name="Lipzen A."/>
            <person name="Barry K."/>
            <person name="Grigoriev I.V."/>
        </authorList>
    </citation>
    <scope>NUCLEOTIDE SEQUENCE [LARGE SCALE GENOMIC DNA]</scope>
    <source>
        <strain evidence="15">J235TASD1</strain>
    </source>
</reference>
<dbReference type="Proteomes" id="UP000070501">
    <property type="component" value="Unassembled WGS sequence"/>
</dbReference>
<evidence type="ECO:0000256" key="4">
    <source>
        <dbReference type="ARBA" id="ARBA00022617"/>
    </source>
</evidence>
<comment type="pathway">
    <text evidence="2">Hormone biosynthesis.</text>
</comment>
<evidence type="ECO:0000256" key="6">
    <source>
        <dbReference type="ARBA" id="ARBA00023002"/>
    </source>
</evidence>
<comment type="similarity">
    <text evidence="3">Belongs to the cytochrome P450 family.</text>
</comment>
<feature type="binding site" description="axial binding residue" evidence="13">
    <location>
        <position position="456"/>
    </location>
    <ligand>
        <name>heme</name>
        <dbReference type="ChEBI" id="CHEBI:30413"/>
    </ligand>
    <ligandPart>
        <name>Fe</name>
        <dbReference type="ChEBI" id="CHEBI:18248"/>
    </ligandPart>
</feature>
<keyword evidence="6" id="KW-0560">Oxidoreductase</keyword>
<dbReference type="OrthoDB" id="3934656at2759"/>
<dbReference type="PANTHER" id="PTHR24305:SF77">
    <property type="entry name" value="CYTOCHROME P450 MONOOXYGENASE"/>
    <property type="match status" value="1"/>
</dbReference>
<keyword evidence="4 13" id="KW-0349">Heme</keyword>
<dbReference type="AlphaFoldDB" id="A0A136IM02"/>
<dbReference type="STRING" id="196109.A0A136IM02"/>
<evidence type="ECO:0000256" key="11">
    <source>
        <dbReference type="ARBA" id="ARBA00068222"/>
    </source>
</evidence>